<keyword evidence="1" id="KW-0472">Membrane</keyword>
<feature type="transmembrane region" description="Helical" evidence="1">
    <location>
        <begin position="12"/>
        <end position="31"/>
    </location>
</feature>
<sequence length="86" mass="10135">MIDGISVESWALTCSTLQGNIFLLLFCFWFFCEEFVLDTHSFVYFLLFMLLLLFHCGRGSKRIVEVLFFLDIHDEWNNCVVICLNP</sequence>
<accession>A0AAN7BE34</accession>
<dbReference type="EMBL" id="MU865476">
    <property type="protein sequence ID" value="KAK4222366.1"/>
    <property type="molecule type" value="Genomic_DNA"/>
</dbReference>
<organism evidence="2 3">
    <name type="scientific">Podospora fimiseda</name>
    <dbReference type="NCBI Taxonomy" id="252190"/>
    <lineage>
        <taxon>Eukaryota</taxon>
        <taxon>Fungi</taxon>
        <taxon>Dikarya</taxon>
        <taxon>Ascomycota</taxon>
        <taxon>Pezizomycotina</taxon>
        <taxon>Sordariomycetes</taxon>
        <taxon>Sordariomycetidae</taxon>
        <taxon>Sordariales</taxon>
        <taxon>Podosporaceae</taxon>
        <taxon>Podospora</taxon>
    </lineage>
</organism>
<keyword evidence="1" id="KW-0812">Transmembrane</keyword>
<keyword evidence="3" id="KW-1185">Reference proteome</keyword>
<protein>
    <submittedName>
        <fullName evidence="2">Uncharacterized protein</fullName>
    </submittedName>
</protein>
<reference evidence="2" key="2">
    <citation type="submission" date="2023-05" db="EMBL/GenBank/DDBJ databases">
        <authorList>
            <consortium name="Lawrence Berkeley National Laboratory"/>
            <person name="Steindorff A."/>
            <person name="Hensen N."/>
            <person name="Bonometti L."/>
            <person name="Westerberg I."/>
            <person name="Brannstrom I.O."/>
            <person name="Guillou S."/>
            <person name="Cros-Aarteil S."/>
            <person name="Calhoun S."/>
            <person name="Haridas S."/>
            <person name="Kuo A."/>
            <person name="Mondo S."/>
            <person name="Pangilinan J."/>
            <person name="Riley R."/>
            <person name="Labutti K."/>
            <person name="Andreopoulos B."/>
            <person name="Lipzen A."/>
            <person name="Chen C."/>
            <person name="Yanf M."/>
            <person name="Daum C."/>
            <person name="Ng V."/>
            <person name="Clum A."/>
            <person name="Ohm R."/>
            <person name="Martin F."/>
            <person name="Silar P."/>
            <person name="Natvig D."/>
            <person name="Lalanne C."/>
            <person name="Gautier V."/>
            <person name="Ament-Velasquez S.L."/>
            <person name="Kruys A."/>
            <person name="Hutchinson M.I."/>
            <person name="Powell A.J."/>
            <person name="Barry K."/>
            <person name="Miller A.N."/>
            <person name="Grigoriev I.V."/>
            <person name="Debuchy R."/>
            <person name="Gladieux P."/>
            <person name="Thoren M.H."/>
            <person name="Johannesson H."/>
        </authorList>
    </citation>
    <scope>NUCLEOTIDE SEQUENCE</scope>
    <source>
        <strain evidence="2">CBS 990.96</strain>
    </source>
</reference>
<gene>
    <name evidence="2" type="ORF">QBC38DRAFT_490056</name>
</gene>
<dbReference type="AlphaFoldDB" id="A0AAN7BE34"/>
<feature type="transmembrane region" description="Helical" evidence="1">
    <location>
        <begin position="37"/>
        <end position="54"/>
    </location>
</feature>
<keyword evidence="1" id="KW-1133">Transmembrane helix</keyword>
<evidence type="ECO:0000313" key="2">
    <source>
        <dbReference type="EMBL" id="KAK4222366.1"/>
    </source>
</evidence>
<comment type="caution">
    <text evidence="2">The sequence shown here is derived from an EMBL/GenBank/DDBJ whole genome shotgun (WGS) entry which is preliminary data.</text>
</comment>
<evidence type="ECO:0000256" key="1">
    <source>
        <dbReference type="SAM" id="Phobius"/>
    </source>
</evidence>
<evidence type="ECO:0000313" key="3">
    <source>
        <dbReference type="Proteomes" id="UP001301958"/>
    </source>
</evidence>
<proteinExistence type="predicted"/>
<name>A0AAN7BE34_9PEZI</name>
<dbReference type="Proteomes" id="UP001301958">
    <property type="component" value="Unassembled WGS sequence"/>
</dbReference>
<reference evidence="2" key="1">
    <citation type="journal article" date="2023" name="Mol. Phylogenet. Evol.">
        <title>Genome-scale phylogeny and comparative genomics of the fungal order Sordariales.</title>
        <authorList>
            <person name="Hensen N."/>
            <person name="Bonometti L."/>
            <person name="Westerberg I."/>
            <person name="Brannstrom I.O."/>
            <person name="Guillou S."/>
            <person name="Cros-Aarteil S."/>
            <person name="Calhoun S."/>
            <person name="Haridas S."/>
            <person name="Kuo A."/>
            <person name="Mondo S."/>
            <person name="Pangilinan J."/>
            <person name="Riley R."/>
            <person name="LaButti K."/>
            <person name="Andreopoulos B."/>
            <person name="Lipzen A."/>
            <person name="Chen C."/>
            <person name="Yan M."/>
            <person name="Daum C."/>
            <person name="Ng V."/>
            <person name="Clum A."/>
            <person name="Steindorff A."/>
            <person name="Ohm R.A."/>
            <person name="Martin F."/>
            <person name="Silar P."/>
            <person name="Natvig D.O."/>
            <person name="Lalanne C."/>
            <person name="Gautier V."/>
            <person name="Ament-Velasquez S.L."/>
            <person name="Kruys A."/>
            <person name="Hutchinson M.I."/>
            <person name="Powell A.J."/>
            <person name="Barry K."/>
            <person name="Miller A.N."/>
            <person name="Grigoriev I.V."/>
            <person name="Debuchy R."/>
            <person name="Gladieux P."/>
            <person name="Hiltunen Thoren M."/>
            <person name="Johannesson H."/>
        </authorList>
    </citation>
    <scope>NUCLEOTIDE SEQUENCE</scope>
    <source>
        <strain evidence="2">CBS 990.96</strain>
    </source>
</reference>